<dbReference type="Gene3D" id="3.30.450.90">
    <property type="match status" value="2"/>
</dbReference>
<dbReference type="GO" id="GO:0016887">
    <property type="term" value="F:ATP hydrolysis activity"/>
    <property type="evidence" value="ECO:0007669"/>
    <property type="project" value="InterPro"/>
</dbReference>
<dbReference type="InterPro" id="IPR050921">
    <property type="entry name" value="T4SS_GSP_E_ATPase"/>
</dbReference>
<dbReference type="InterPro" id="IPR027417">
    <property type="entry name" value="P-loop_NTPase"/>
</dbReference>
<proteinExistence type="inferred from homology"/>
<gene>
    <name evidence="3" type="ORF">CVU82_03220</name>
</gene>
<accession>A0A2N2E8K6</accession>
<dbReference type="CDD" id="cd01131">
    <property type="entry name" value="PilT"/>
    <property type="match status" value="1"/>
</dbReference>
<protein>
    <submittedName>
        <fullName evidence="3">Type IV pili twitching motility protein PilT</fullName>
    </submittedName>
</protein>
<evidence type="ECO:0000256" key="1">
    <source>
        <dbReference type="ARBA" id="ARBA00006611"/>
    </source>
</evidence>
<organism evidence="3 4">
    <name type="scientific">Candidatus Falkowbacteria bacterium HGW-Falkowbacteria-1</name>
    <dbReference type="NCBI Taxonomy" id="2013768"/>
    <lineage>
        <taxon>Bacteria</taxon>
        <taxon>Candidatus Falkowiibacteriota</taxon>
    </lineage>
</organism>
<comment type="similarity">
    <text evidence="1">Belongs to the GSP E family.</text>
</comment>
<evidence type="ECO:0000313" key="4">
    <source>
        <dbReference type="Proteomes" id="UP000233517"/>
    </source>
</evidence>
<comment type="caution">
    <text evidence="3">The sequence shown here is derived from an EMBL/GenBank/DDBJ whole genome shotgun (WGS) entry which is preliminary data.</text>
</comment>
<dbReference type="InterPro" id="IPR001482">
    <property type="entry name" value="T2SS/T4SS_dom"/>
</dbReference>
<dbReference type="NCBIfam" id="TIGR01420">
    <property type="entry name" value="pilT_fam"/>
    <property type="match status" value="1"/>
</dbReference>
<dbReference type="Proteomes" id="UP000233517">
    <property type="component" value="Unassembled WGS sequence"/>
</dbReference>
<dbReference type="SUPFAM" id="SSF52540">
    <property type="entry name" value="P-loop containing nucleoside triphosphate hydrolases"/>
    <property type="match status" value="1"/>
</dbReference>
<evidence type="ECO:0000313" key="3">
    <source>
        <dbReference type="EMBL" id="PKM91045.1"/>
    </source>
</evidence>
<evidence type="ECO:0000259" key="2">
    <source>
        <dbReference type="Pfam" id="PF00437"/>
    </source>
</evidence>
<dbReference type="EMBL" id="PHAI01000003">
    <property type="protein sequence ID" value="PKM91045.1"/>
    <property type="molecule type" value="Genomic_DNA"/>
</dbReference>
<dbReference type="PANTHER" id="PTHR30486:SF16">
    <property type="entry name" value="TWITCHING MOTILITY PROTEIN PILT"/>
    <property type="match status" value="1"/>
</dbReference>
<reference evidence="3 4" key="1">
    <citation type="journal article" date="2017" name="ISME J.">
        <title>Potential for microbial H2 and metal transformations associated with novel bacteria and archaea in deep terrestrial subsurface sediments.</title>
        <authorList>
            <person name="Hernsdorf A.W."/>
            <person name="Amano Y."/>
            <person name="Miyakawa K."/>
            <person name="Ise K."/>
            <person name="Suzuki Y."/>
            <person name="Anantharaman K."/>
            <person name="Probst A."/>
            <person name="Burstein D."/>
            <person name="Thomas B.C."/>
            <person name="Banfield J.F."/>
        </authorList>
    </citation>
    <scope>NUCLEOTIDE SEQUENCE [LARGE SCALE GENOMIC DNA]</scope>
    <source>
        <strain evidence="3">HGW-Falkowbacteria-1</strain>
    </source>
</reference>
<dbReference type="GO" id="GO:0005524">
    <property type="term" value="F:ATP binding"/>
    <property type="evidence" value="ECO:0007669"/>
    <property type="project" value="InterPro"/>
</dbReference>
<sequence length="426" mass="47291">MDIKEIFRIAVSQGASDIHLMNGLSPIIRINGTLVSIDKFIPESGFKDNANFSIPGFEQSNNLESTLNQEGLINAVAEDSYEDTGNSVDKYFLSEDDELVSGDSLKKPSSSINSVLESYDLRVVTNKQLQIAIKHILGAEQLERFYRKKDLDFSYQFENFRFRTNLSFEKGNIKMTARIIKEDLPTMEGLDMPRRVYDLLNLSQGLILLTGPTGSGKSTSLAAMVDYINSHRSCNIITFEDPIEFVFSPKKSIISQRQLGTDMPSFASGLRYVLRQDPNVIMVGEMRDLETISTAVTLAETGHLVLATLHTCSASQTIDRIIDIFPPHQQNQIKSQLSLILSAVISQVLVPDTNGGRVAVREVLLNNSAVSNLIREQKIAQIKSVLETQSSEGMISFERSIKDLANRGVISVDTAKNLLSNKIFSS</sequence>
<name>A0A2N2E8K6_9BACT</name>
<dbReference type="Pfam" id="PF00437">
    <property type="entry name" value="T2SSE"/>
    <property type="match status" value="1"/>
</dbReference>
<dbReference type="Gene3D" id="3.40.50.300">
    <property type="entry name" value="P-loop containing nucleotide triphosphate hydrolases"/>
    <property type="match status" value="1"/>
</dbReference>
<dbReference type="AlphaFoldDB" id="A0A2N2E8K6"/>
<feature type="domain" description="Bacterial type II secretion system protein E" evidence="2">
    <location>
        <begin position="195"/>
        <end position="371"/>
    </location>
</feature>
<dbReference type="PANTHER" id="PTHR30486">
    <property type="entry name" value="TWITCHING MOTILITY PROTEIN PILT"/>
    <property type="match status" value="1"/>
</dbReference>
<dbReference type="InterPro" id="IPR006321">
    <property type="entry name" value="PilT/PilU"/>
</dbReference>